<gene>
    <name evidence="2" type="ORF">SAMN05216552_1005183</name>
</gene>
<name>A0A1I7HDW2_9BURK</name>
<evidence type="ECO:0000313" key="2">
    <source>
        <dbReference type="EMBL" id="SFU58686.1"/>
    </source>
</evidence>
<sequence length="238" mass="24598">MTDGTAENTAARQATTLGFIAGYVDTLGFVALFGLFTAHVTGNFVLIGAELAGSGRGGVLIKLLAFAAFVVAVACTRLYILRLERGGHAPLRSVLGLQLLLLGAFMALGLLADPLRAPDAPLALLAGAAGAAAMGVQNAYARLLLQNLTPTTVMTGNVTQLVLDLVDVGRGAADGTVRQRCVKFMWPVAAFGLGAIGGAFAYIYAGFYGLLPPMALLAWLMAAQAPGDRPRTVPVNRV</sequence>
<keyword evidence="3" id="KW-1185">Reference proteome</keyword>
<evidence type="ECO:0000256" key="1">
    <source>
        <dbReference type="SAM" id="Phobius"/>
    </source>
</evidence>
<dbReference type="InterPro" id="IPR010699">
    <property type="entry name" value="DUF1275"/>
</dbReference>
<protein>
    <submittedName>
        <fullName evidence="2">Uncharacterized membrane protein YoaK, UPF0700 family</fullName>
    </submittedName>
</protein>
<keyword evidence="1" id="KW-0812">Transmembrane</keyword>
<organism evidence="2 3">
    <name type="scientific">Pseudoduganella namucuonensis</name>
    <dbReference type="NCBI Taxonomy" id="1035707"/>
    <lineage>
        <taxon>Bacteria</taxon>
        <taxon>Pseudomonadati</taxon>
        <taxon>Pseudomonadota</taxon>
        <taxon>Betaproteobacteria</taxon>
        <taxon>Burkholderiales</taxon>
        <taxon>Oxalobacteraceae</taxon>
        <taxon>Telluria group</taxon>
        <taxon>Pseudoduganella</taxon>
    </lineage>
</organism>
<evidence type="ECO:0000313" key="3">
    <source>
        <dbReference type="Proteomes" id="UP000199391"/>
    </source>
</evidence>
<dbReference type="EMBL" id="FPBO01000005">
    <property type="protein sequence ID" value="SFU58686.1"/>
    <property type="molecule type" value="Genomic_DNA"/>
</dbReference>
<accession>A0A1I7HDW2</accession>
<feature type="transmembrane region" description="Helical" evidence="1">
    <location>
        <begin position="188"/>
        <end position="211"/>
    </location>
</feature>
<proteinExistence type="predicted"/>
<reference evidence="3" key="1">
    <citation type="submission" date="2016-10" db="EMBL/GenBank/DDBJ databases">
        <authorList>
            <person name="Varghese N."/>
            <person name="Submissions S."/>
        </authorList>
    </citation>
    <scope>NUCLEOTIDE SEQUENCE [LARGE SCALE GENOMIC DNA]</scope>
    <source>
        <strain evidence="3">CGMCC 1.11014</strain>
    </source>
</reference>
<dbReference type="PANTHER" id="PTHR37314">
    <property type="entry name" value="SLR0142 PROTEIN"/>
    <property type="match status" value="1"/>
</dbReference>
<dbReference type="Pfam" id="PF06912">
    <property type="entry name" value="DUF1275"/>
    <property type="match status" value="1"/>
</dbReference>
<dbReference type="Proteomes" id="UP000199391">
    <property type="component" value="Unassembled WGS sequence"/>
</dbReference>
<keyword evidence="1" id="KW-0472">Membrane</keyword>
<dbReference type="OrthoDB" id="5125627at2"/>
<keyword evidence="1" id="KW-1133">Transmembrane helix</keyword>
<dbReference type="RefSeq" id="WP_093554958.1">
    <property type="nucleotide sequence ID" value="NZ_FPBO01000005.1"/>
</dbReference>
<dbReference type="STRING" id="1035707.SAMN05216552_1005183"/>
<dbReference type="AlphaFoldDB" id="A0A1I7HDW2"/>
<feature type="transmembrane region" description="Helical" evidence="1">
    <location>
        <begin position="27"/>
        <end position="47"/>
    </location>
</feature>
<dbReference type="PANTHER" id="PTHR37314:SF5">
    <property type="entry name" value="SLR0142 PROTEIN"/>
    <property type="match status" value="1"/>
</dbReference>
<feature type="transmembrane region" description="Helical" evidence="1">
    <location>
        <begin position="59"/>
        <end position="81"/>
    </location>
</feature>
<feature type="transmembrane region" description="Helical" evidence="1">
    <location>
        <begin position="93"/>
        <end position="112"/>
    </location>
</feature>